<feature type="transmembrane region" description="Helical" evidence="13">
    <location>
        <begin position="450"/>
        <end position="470"/>
    </location>
</feature>
<dbReference type="Proteomes" id="UP000245768">
    <property type="component" value="Unassembled WGS sequence"/>
</dbReference>
<dbReference type="AlphaFoldDB" id="A0A316YUQ3"/>
<feature type="transmembrane region" description="Helical" evidence="13">
    <location>
        <begin position="121"/>
        <end position="141"/>
    </location>
</feature>
<evidence type="ECO:0000256" key="8">
    <source>
        <dbReference type="ARBA" id="ARBA00023133"/>
    </source>
</evidence>
<evidence type="ECO:0000256" key="13">
    <source>
        <dbReference type="SAM" id="Phobius"/>
    </source>
</evidence>
<evidence type="ECO:0000256" key="2">
    <source>
        <dbReference type="ARBA" id="ARBA00004141"/>
    </source>
</evidence>
<protein>
    <submittedName>
        <fullName evidence="14">COX15-CtaA-domain-containing protein</fullName>
    </submittedName>
</protein>
<feature type="transmembrane region" description="Helical" evidence="13">
    <location>
        <begin position="491"/>
        <end position="514"/>
    </location>
</feature>
<accession>A0A316YUQ3</accession>
<dbReference type="OrthoDB" id="1726137at2759"/>
<dbReference type="PANTHER" id="PTHR23289">
    <property type="entry name" value="CYTOCHROME C OXIDASE ASSEMBLY PROTEIN COX15"/>
    <property type="match status" value="1"/>
</dbReference>
<dbReference type="FunCoup" id="A0A316YUQ3">
    <property type="interactions" value="490"/>
</dbReference>
<evidence type="ECO:0000313" key="14">
    <source>
        <dbReference type="EMBL" id="PWN92832.1"/>
    </source>
</evidence>
<organism evidence="14 15">
    <name type="scientific">Acaromyces ingoldii</name>
    <dbReference type="NCBI Taxonomy" id="215250"/>
    <lineage>
        <taxon>Eukaryota</taxon>
        <taxon>Fungi</taxon>
        <taxon>Dikarya</taxon>
        <taxon>Basidiomycota</taxon>
        <taxon>Ustilaginomycotina</taxon>
        <taxon>Exobasidiomycetes</taxon>
        <taxon>Exobasidiales</taxon>
        <taxon>Cryptobasidiaceae</taxon>
        <taxon>Acaromyces</taxon>
    </lineage>
</organism>
<dbReference type="GO" id="GO:0016653">
    <property type="term" value="F:oxidoreductase activity, acting on NAD(P)H, heme protein as acceptor"/>
    <property type="evidence" value="ECO:0007669"/>
    <property type="project" value="TreeGrafter"/>
</dbReference>
<dbReference type="GO" id="GO:0120547">
    <property type="term" value="F:heme A synthase activity"/>
    <property type="evidence" value="ECO:0007669"/>
    <property type="project" value="UniProtKB-EC"/>
</dbReference>
<dbReference type="EMBL" id="KZ819634">
    <property type="protein sequence ID" value="PWN92832.1"/>
    <property type="molecule type" value="Genomic_DNA"/>
</dbReference>
<gene>
    <name evidence="14" type="ORF">FA10DRAFT_263584</name>
</gene>
<evidence type="ECO:0000256" key="12">
    <source>
        <dbReference type="SAM" id="MobiDB-lite"/>
    </source>
</evidence>
<reference evidence="14 15" key="1">
    <citation type="journal article" date="2018" name="Mol. Biol. Evol.">
        <title>Broad Genomic Sampling Reveals a Smut Pathogenic Ancestry of the Fungal Clade Ustilaginomycotina.</title>
        <authorList>
            <person name="Kijpornyongpan T."/>
            <person name="Mondo S.J."/>
            <person name="Barry K."/>
            <person name="Sandor L."/>
            <person name="Lee J."/>
            <person name="Lipzen A."/>
            <person name="Pangilinan J."/>
            <person name="LaButti K."/>
            <person name="Hainaut M."/>
            <person name="Henrissat B."/>
            <person name="Grigoriev I.V."/>
            <person name="Spatafora J.W."/>
            <person name="Aime M.C."/>
        </authorList>
    </citation>
    <scope>NUCLEOTIDE SEQUENCE [LARGE SCALE GENOMIC DNA]</scope>
    <source>
        <strain evidence="14 15">MCA 4198</strain>
    </source>
</reference>
<evidence type="ECO:0000256" key="1">
    <source>
        <dbReference type="ARBA" id="ARBA00001970"/>
    </source>
</evidence>
<keyword evidence="4" id="KW-0479">Metal-binding</keyword>
<feature type="compositionally biased region" description="Polar residues" evidence="12">
    <location>
        <begin position="273"/>
        <end position="282"/>
    </location>
</feature>
<dbReference type="InterPro" id="IPR023754">
    <property type="entry name" value="HemeA_Synthase_type2"/>
</dbReference>
<evidence type="ECO:0000256" key="10">
    <source>
        <dbReference type="ARBA" id="ARBA00044501"/>
    </source>
</evidence>
<dbReference type="GO" id="GO:0005743">
    <property type="term" value="C:mitochondrial inner membrane"/>
    <property type="evidence" value="ECO:0007669"/>
    <property type="project" value="TreeGrafter"/>
</dbReference>
<dbReference type="Pfam" id="PF02628">
    <property type="entry name" value="COX15-CtaA"/>
    <property type="match status" value="1"/>
</dbReference>
<evidence type="ECO:0000313" key="15">
    <source>
        <dbReference type="Proteomes" id="UP000245768"/>
    </source>
</evidence>
<dbReference type="GO" id="GO:0046872">
    <property type="term" value="F:metal ion binding"/>
    <property type="evidence" value="ECO:0007669"/>
    <property type="project" value="UniProtKB-KW"/>
</dbReference>
<evidence type="ECO:0000256" key="3">
    <source>
        <dbReference type="ARBA" id="ARBA00022692"/>
    </source>
</evidence>
<feature type="region of interest" description="Disordered" evidence="12">
    <location>
        <begin position="265"/>
        <end position="284"/>
    </location>
</feature>
<dbReference type="RefSeq" id="XP_025380030.1">
    <property type="nucleotide sequence ID" value="XM_025520275.1"/>
</dbReference>
<keyword evidence="8" id="KW-0350">Heme biosynthesis</keyword>
<proteinExistence type="predicted"/>
<feature type="transmembrane region" description="Helical" evidence="13">
    <location>
        <begin position="237"/>
        <end position="255"/>
    </location>
</feature>
<evidence type="ECO:0000256" key="11">
    <source>
        <dbReference type="ARBA" id="ARBA00048044"/>
    </source>
</evidence>
<comment type="catalytic activity">
    <reaction evidence="11">
        <text>Fe(II)-heme o + 2 A + H2O = Fe(II)-heme a + 2 AH2</text>
        <dbReference type="Rhea" id="RHEA:63388"/>
        <dbReference type="ChEBI" id="CHEBI:13193"/>
        <dbReference type="ChEBI" id="CHEBI:15377"/>
        <dbReference type="ChEBI" id="CHEBI:17499"/>
        <dbReference type="ChEBI" id="CHEBI:60530"/>
        <dbReference type="ChEBI" id="CHEBI:61715"/>
        <dbReference type="EC" id="1.17.99.9"/>
    </reaction>
    <physiologicalReaction direction="left-to-right" evidence="11">
        <dbReference type="Rhea" id="RHEA:63389"/>
    </physiologicalReaction>
</comment>
<name>A0A316YUQ3_9BASI</name>
<keyword evidence="3 13" id="KW-0812">Transmembrane</keyword>
<evidence type="ECO:0000256" key="4">
    <source>
        <dbReference type="ARBA" id="ARBA00022723"/>
    </source>
</evidence>
<dbReference type="InParanoid" id="A0A316YUQ3"/>
<keyword evidence="15" id="KW-1185">Reference proteome</keyword>
<evidence type="ECO:0000256" key="9">
    <source>
        <dbReference type="ARBA" id="ARBA00023136"/>
    </source>
</evidence>
<dbReference type="GO" id="GO:0006784">
    <property type="term" value="P:heme A biosynthetic process"/>
    <property type="evidence" value="ECO:0007669"/>
    <property type="project" value="InterPro"/>
</dbReference>
<keyword evidence="9 13" id="KW-0472">Membrane</keyword>
<feature type="transmembrane region" description="Helical" evidence="13">
    <location>
        <begin position="520"/>
        <end position="540"/>
    </location>
</feature>
<keyword evidence="5 13" id="KW-1133">Transmembrane helix</keyword>
<evidence type="ECO:0000256" key="5">
    <source>
        <dbReference type="ARBA" id="ARBA00022989"/>
    </source>
</evidence>
<dbReference type="InterPro" id="IPR003780">
    <property type="entry name" value="COX15/CtaA_fam"/>
</dbReference>
<keyword evidence="7" id="KW-0408">Iron</keyword>
<feature type="transmembrane region" description="Helical" evidence="13">
    <location>
        <begin position="207"/>
        <end position="225"/>
    </location>
</feature>
<comment type="cofactor">
    <cofactor evidence="1">
        <name>heme b</name>
        <dbReference type="ChEBI" id="CHEBI:60344"/>
    </cofactor>
</comment>
<dbReference type="STRING" id="215250.A0A316YUQ3"/>
<evidence type="ECO:0000256" key="7">
    <source>
        <dbReference type="ARBA" id="ARBA00023004"/>
    </source>
</evidence>
<comment type="subcellular location">
    <subcellularLocation>
        <location evidence="2">Membrane</location>
        <topology evidence="2">Multi-pass membrane protein</topology>
    </subcellularLocation>
</comment>
<dbReference type="GeneID" id="37042191"/>
<comment type="pathway">
    <text evidence="10">Porphyrin-containing compound metabolism; heme A biosynthesis; heme A from heme O: step 1/1.</text>
</comment>
<evidence type="ECO:0000256" key="6">
    <source>
        <dbReference type="ARBA" id="ARBA00023002"/>
    </source>
</evidence>
<feature type="transmembrane region" description="Helical" evidence="13">
    <location>
        <begin position="382"/>
        <end position="406"/>
    </location>
</feature>
<dbReference type="PANTHER" id="PTHR23289:SF2">
    <property type="entry name" value="CYTOCHROME C OXIDASE ASSEMBLY PROTEIN COX15 HOMOLOG"/>
    <property type="match status" value="1"/>
</dbReference>
<feature type="transmembrane region" description="Helical" evidence="13">
    <location>
        <begin position="316"/>
        <end position="338"/>
    </location>
</feature>
<feature type="region of interest" description="Disordered" evidence="12">
    <location>
        <begin position="85"/>
        <end position="109"/>
    </location>
</feature>
<keyword evidence="6" id="KW-0560">Oxidoreductase</keyword>
<sequence length="577" mass="62304">MMASVRGCSSTPLLLQTLSSARLGLYRGTCTRIATPLLIGGPRSFFSSCPCLSPLRPSSAPTTPACSPILALLSRARYSTVSIDASLQQQERGTPPQRGEGIPAISESQAQQGSSVTRPAVAYHLFFCAFLVFAVIVVGGLTRLTESGLSITEWNPGLKGMRLPWTDAEWAEEWDKYRQTPEWVILNRHMTVDDFKSIYMWEWSHRILGRIIGVTFVLPALYFVVRGRVSAGTRWKLLAIASGIGFQGALGWYMVKSGLAAPDESAPALAPSHPNTTVSSTSGDKDVRLDGVAHAASQPSTSAGESWHPRVSHFRLAAHLGTAFLVYLGMLHTGISILRDHAVATGTSRAGGWSMSVKDNAQRLVAALDDPRVRRFRGLSRGVAGLVFVTAMSGALVAGLDAGLVYSEFPYMGEGFVPPREELLDERYRRSSDSNLIVANMTSNPVTVQLIHRCLAITTLCSVLALGWRSRRLSSSLLRSKTPLPPMVPRMALLASLAAVTQASLGISTLIYLVPIELASLHQAGSVVLLSAMCALLASLRPPSRLALLARQALLRSPSSPTRNTEIVSRALKRVQR</sequence>